<keyword evidence="2" id="KW-1185">Reference proteome</keyword>
<dbReference type="AlphaFoldDB" id="A0A1X0CY09"/>
<protein>
    <submittedName>
        <fullName evidence="1">Uncharacterized protein</fullName>
    </submittedName>
</protein>
<dbReference type="Proteomes" id="UP000192801">
    <property type="component" value="Unassembled WGS sequence"/>
</dbReference>
<evidence type="ECO:0000313" key="2">
    <source>
        <dbReference type="Proteomes" id="UP000192801"/>
    </source>
</evidence>
<proteinExistence type="predicted"/>
<reference evidence="1 2" key="1">
    <citation type="submission" date="2016-12" db="EMBL/GenBank/DDBJ databases">
        <title>The new phylogeny of genus Mycobacterium.</title>
        <authorList>
            <person name="Tortoli E."/>
            <person name="Trovato A."/>
            <person name="Cirillo D.M."/>
        </authorList>
    </citation>
    <scope>NUCLEOTIDE SEQUENCE [LARGE SCALE GENOMIC DNA]</scope>
    <source>
        <strain evidence="1 2">DSM 45130</strain>
    </source>
</reference>
<dbReference type="STRING" id="444597.BST26_19195"/>
<comment type="caution">
    <text evidence="1">The sequence shown here is derived from an EMBL/GenBank/DDBJ whole genome shotgun (WGS) entry which is preliminary data.</text>
</comment>
<evidence type="ECO:0000313" key="1">
    <source>
        <dbReference type="EMBL" id="ORA65067.1"/>
    </source>
</evidence>
<gene>
    <name evidence="1" type="ORF">BST26_19195</name>
</gene>
<sequence>MAFDTTGLVREPDSWVDPRTGDDFRIGEFSGEATGAPLDQLPELRRWATTGIGREGCVVSADVTEVDGLPALVQLLKAPNPGKPRGVVYMASVVLPRAGRWVQLNGIFPEGSDSGVRDVIIGTRVGPDAMYPPHPYAPDFTSRLPYSVADDARFDAEFPDHPVTRARRWIAAVVPTIRIDPAFAALPPG</sequence>
<name>A0A1X0CY09_9MYCO</name>
<accession>A0A1X0CY09</accession>
<organism evidence="1 2">
    <name type="scientific">Mycolicibacterium insubricum</name>
    <dbReference type="NCBI Taxonomy" id="444597"/>
    <lineage>
        <taxon>Bacteria</taxon>
        <taxon>Bacillati</taxon>
        <taxon>Actinomycetota</taxon>
        <taxon>Actinomycetes</taxon>
        <taxon>Mycobacteriales</taxon>
        <taxon>Mycobacteriaceae</taxon>
        <taxon>Mycolicibacterium</taxon>
    </lineage>
</organism>
<dbReference type="EMBL" id="MVHS01000067">
    <property type="protein sequence ID" value="ORA65067.1"/>
    <property type="molecule type" value="Genomic_DNA"/>
</dbReference>